<dbReference type="GO" id="GO:0005886">
    <property type="term" value="C:plasma membrane"/>
    <property type="evidence" value="ECO:0007669"/>
    <property type="project" value="UniProtKB-UniRule"/>
</dbReference>
<dbReference type="Pfam" id="PF02618">
    <property type="entry name" value="YceG"/>
    <property type="match status" value="1"/>
</dbReference>
<dbReference type="PANTHER" id="PTHR30518">
    <property type="entry name" value="ENDOLYTIC MUREIN TRANSGLYCOSYLASE"/>
    <property type="match status" value="1"/>
</dbReference>
<dbReference type="Proteomes" id="UP000176424">
    <property type="component" value="Unassembled WGS sequence"/>
</dbReference>
<evidence type="ECO:0000256" key="2">
    <source>
        <dbReference type="ARBA" id="ARBA00022692"/>
    </source>
</evidence>
<protein>
    <recommendedName>
        <fullName evidence="7">Endolytic murein transglycosylase</fullName>
        <ecNumber evidence="7">4.2.2.29</ecNumber>
    </recommendedName>
    <alternativeName>
        <fullName evidence="7">Peptidoglycan lytic transglycosylase</fullName>
    </alternativeName>
    <alternativeName>
        <fullName evidence="7">Peptidoglycan polymerization terminase</fullName>
    </alternativeName>
</protein>
<dbReference type="Gene3D" id="3.30.1490.480">
    <property type="entry name" value="Endolytic murein transglycosylase"/>
    <property type="match status" value="1"/>
</dbReference>
<evidence type="ECO:0000256" key="7">
    <source>
        <dbReference type="HAMAP-Rule" id="MF_02065"/>
    </source>
</evidence>
<evidence type="ECO:0000256" key="1">
    <source>
        <dbReference type="ARBA" id="ARBA00022475"/>
    </source>
</evidence>
<organism evidence="8 9">
    <name type="scientific">Candidatus Amesbacteria bacterium RIFOXYB1_FULL_44_23</name>
    <dbReference type="NCBI Taxonomy" id="1797263"/>
    <lineage>
        <taxon>Bacteria</taxon>
        <taxon>Candidatus Amesiibacteriota</taxon>
    </lineage>
</organism>
<keyword evidence="6 7" id="KW-0961">Cell wall biogenesis/degradation</keyword>
<dbReference type="EMBL" id="MEXR01000009">
    <property type="protein sequence ID" value="OGD10237.1"/>
    <property type="molecule type" value="Genomic_DNA"/>
</dbReference>
<evidence type="ECO:0000256" key="3">
    <source>
        <dbReference type="ARBA" id="ARBA00022989"/>
    </source>
</evidence>
<feature type="site" description="Important for catalytic activity" evidence="7">
    <location>
        <position position="196"/>
    </location>
</feature>
<gene>
    <name evidence="7" type="primary">mltG</name>
    <name evidence="8" type="ORF">A2397_02590</name>
</gene>
<evidence type="ECO:0000256" key="6">
    <source>
        <dbReference type="ARBA" id="ARBA00023316"/>
    </source>
</evidence>
<dbReference type="GO" id="GO:0008932">
    <property type="term" value="F:lytic endotransglycosylase activity"/>
    <property type="evidence" value="ECO:0007669"/>
    <property type="project" value="UniProtKB-UniRule"/>
</dbReference>
<keyword evidence="5 7" id="KW-0456">Lyase</keyword>
<keyword evidence="1 7" id="KW-1003">Cell membrane</keyword>
<keyword evidence="3 7" id="KW-1133">Transmembrane helix</keyword>
<dbReference type="InterPro" id="IPR003770">
    <property type="entry name" value="MLTG-like"/>
</dbReference>
<dbReference type="AlphaFoldDB" id="A0A1F4ZXP4"/>
<keyword evidence="4 7" id="KW-0472">Membrane</keyword>
<comment type="caution">
    <text evidence="8">The sequence shown here is derived from an EMBL/GenBank/DDBJ whole genome shotgun (WGS) entry which is preliminary data.</text>
</comment>
<dbReference type="STRING" id="1797263.A2397_02590"/>
<evidence type="ECO:0000256" key="4">
    <source>
        <dbReference type="ARBA" id="ARBA00023136"/>
    </source>
</evidence>
<dbReference type="NCBIfam" id="TIGR00247">
    <property type="entry name" value="endolytic transglycosylase MltG"/>
    <property type="match status" value="1"/>
</dbReference>
<comment type="function">
    <text evidence="7">Functions as a peptidoglycan terminase that cleaves nascent peptidoglycan strands endolytically to terminate their elongation.</text>
</comment>
<comment type="catalytic activity">
    <reaction evidence="7">
        <text>a peptidoglycan chain = a peptidoglycan chain with N-acetyl-1,6-anhydromuramyl-[peptide] at the reducing end + a peptidoglycan chain with N-acetylglucosamine at the non-reducing end.</text>
        <dbReference type="EC" id="4.2.2.29"/>
    </reaction>
</comment>
<evidence type="ECO:0000313" key="9">
    <source>
        <dbReference type="Proteomes" id="UP000176424"/>
    </source>
</evidence>
<keyword evidence="2 7" id="KW-0812">Transmembrane</keyword>
<proteinExistence type="inferred from homology"/>
<dbReference type="EC" id="4.2.2.29" evidence="7"/>
<name>A0A1F4ZXP4_9BACT</name>
<dbReference type="GO" id="GO:0009252">
    <property type="term" value="P:peptidoglycan biosynthetic process"/>
    <property type="evidence" value="ECO:0007669"/>
    <property type="project" value="UniProtKB-UniRule"/>
</dbReference>
<evidence type="ECO:0000313" key="8">
    <source>
        <dbReference type="EMBL" id="OGD10237.1"/>
    </source>
</evidence>
<accession>A0A1F4ZXP4</accession>
<dbReference type="PANTHER" id="PTHR30518:SF2">
    <property type="entry name" value="ENDOLYTIC MUREIN TRANSGLYCOSYLASE"/>
    <property type="match status" value="1"/>
</dbReference>
<dbReference type="HAMAP" id="MF_02065">
    <property type="entry name" value="MltG"/>
    <property type="match status" value="1"/>
</dbReference>
<evidence type="ECO:0000256" key="5">
    <source>
        <dbReference type="ARBA" id="ARBA00023239"/>
    </source>
</evidence>
<comment type="similarity">
    <text evidence="7">Belongs to the transglycosylase MltG family.</text>
</comment>
<reference evidence="8 9" key="1">
    <citation type="journal article" date="2016" name="Nat. Commun.">
        <title>Thousands of microbial genomes shed light on interconnected biogeochemical processes in an aquifer system.</title>
        <authorList>
            <person name="Anantharaman K."/>
            <person name="Brown C.T."/>
            <person name="Hug L.A."/>
            <person name="Sharon I."/>
            <person name="Castelle C.J."/>
            <person name="Probst A.J."/>
            <person name="Thomas B.C."/>
            <person name="Singh A."/>
            <person name="Wilkins M.J."/>
            <person name="Karaoz U."/>
            <person name="Brodie E.L."/>
            <person name="Williams K.H."/>
            <person name="Hubbard S.S."/>
            <person name="Banfield J.F."/>
        </authorList>
    </citation>
    <scope>NUCLEOTIDE SEQUENCE [LARGE SCALE GENOMIC DNA]</scope>
</reference>
<sequence length="319" mass="35608">MKILLAIVSLSVFLAAVVVTLYFFALTPASISSKASVNFLINRGESAASILSRLESQKLIRSSIVTRVYLKINNLEKKLVPGEFSLSGNNSTQEIIKGLMVGPKDIWVTFPEGWRREQIGARLLGINPNFNLDNFIKDTATIEGQLFPDSYLVPKDITSDQAIRMLTINFSNKAKLNPQNAQDRNLLTIASLIEREGQNTHDRSLISSVIENRLNIGMALQVDASVQYATDSYNCQKNIVGCEWWKPVLDTKFPSLFNTYINPGLPPHPICNPGLSSIESAKNPNKSDFLYYITGNDGVTRFAKNLQEHQLNIDKYLKP</sequence>
<dbReference type="GO" id="GO:0071555">
    <property type="term" value="P:cell wall organization"/>
    <property type="evidence" value="ECO:0007669"/>
    <property type="project" value="UniProtKB-KW"/>
</dbReference>